<keyword evidence="1" id="KW-0472">Membrane</keyword>
<reference evidence="2 3" key="1">
    <citation type="submission" date="2019-01" db="EMBL/GenBank/DDBJ databases">
        <authorList>
            <person name="Ferrante I. M."/>
        </authorList>
    </citation>
    <scope>NUCLEOTIDE SEQUENCE [LARGE SCALE GENOMIC DNA]</scope>
    <source>
        <strain evidence="2 3">B856</strain>
    </source>
</reference>
<feature type="transmembrane region" description="Helical" evidence="1">
    <location>
        <begin position="13"/>
        <end position="37"/>
    </location>
</feature>
<accession>A0A448ZD78</accession>
<proteinExistence type="predicted"/>
<gene>
    <name evidence="2" type="ORF">PSNMU_V1.4_AUG-EV-PASAV3_0068640</name>
</gene>
<evidence type="ECO:0000256" key="1">
    <source>
        <dbReference type="SAM" id="Phobius"/>
    </source>
</evidence>
<dbReference type="AlphaFoldDB" id="A0A448ZD78"/>
<keyword evidence="3" id="KW-1185">Reference proteome</keyword>
<name>A0A448ZD78_9STRA</name>
<dbReference type="EMBL" id="CAACVS010000247">
    <property type="protein sequence ID" value="VEU39986.1"/>
    <property type="molecule type" value="Genomic_DNA"/>
</dbReference>
<organism evidence="2 3">
    <name type="scientific">Pseudo-nitzschia multistriata</name>
    <dbReference type="NCBI Taxonomy" id="183589"/>
    <lineage>
        <taxon>Eukaryota</taxon>
        <taxon>Sar</taxon>
        <taxon>Stramenopiles</taxon>
        <taxon>Ochrophyta</taxon>
        <taxon>Bacillariophyta</taxon>
        <taxon>Bacillariophyceae</taxon>
        <taxon>Bacillariophycidae</taxon>
        <taxon>Bacillariales</taxon>
        <taxon>Bacillariaceae</taxon>
        <taxon>Pseudo-nitzschia</taxon>
    </lineage>
</organism>
<keyword evidence="1" id="KW-1133">Transmembrane helix</keyword>
<evidence type="ECO:0000313" key="3">
    <source>
        <dbReference type="Proteomes" id="UP000291116"/>
    </source>
</evidence>
<dbReference type="InterPro" id="IPR032675">
    <property type="entry name" value="LRR_dom_sf"/>
</dbReference>
<dbReference type="Gene3D" id="3.80.10.10">
    <property type="entry name" value="Ribonuclease Inhibitor"/>
    <property type="match status" value="1"/>
</dbReference>
<dbReference type="Proteomes" id="UP000291116">
    <property type="component" value="Unassembled WGS sequence"/>
</dbReference>
<keyword evidence="1" id="KW-0812">Transmembrane</keyword>
<evidence type="ECO:0000313" key="2">
    <source>
        <dbReference type="EMBL" id="VEU39986.1"/>
    </source>
</evidence>
<dbReference type="OrthoDB" id="776842at2759"/>
<protein>
    <submittedName>
        <fullName evidence="2">Uncharacterized protein</fullName>
    </submittedName>
</protein>
<sequence length="248" mass="27093">MASLITSVSYTRIAILGIIYSFISLVTILDATTIVGAQTTDIEALRSRLASAIHGLNEDALRGFFDTEDSISYQSKAFHHLSEQVDVDSLNDAKIVQYYALYCIYHATNGVANEITNADARFDNIAMPEWLIATNWKDVTDVDPCGTTFITATDVANETSLVTTLSLESSGGWYGISCDTEGRVVAIEIYENMLTGHFPYEVVLLASDGPFSTGAGNLDKLDLFQNEFLSNNGDSSWISYLGSNISEF</sequence>